<keyword evidence="6" id="KW-1185">Reference proteome</keyword>
<dbReference type="EMBL" id="FLQY01000225">
    <property type="protein sequence ID" value="SBT09050.1"/>
    <property type="molecule type" value="Genomic_DNA"/>
</dbReference>
<dbReference type="RefSeq" id="WP_186411459.1">
    <property type="nucleotide sequence ID" value="NZ_FLQY01000225.1"/>
</dbReference>
<proteinExistence type="inferred from homology"/>
<protein>
    <recommendedName>
        <fullName evidence="4">Arsenate reductase</fullName>
        <ecNumber evidence="4">1.20.4.1</ecNumber>
    </recommendedName>
</protein>
<comment type="similarity">
    <text evidence="1 3 4">Belongs to the ArsC family.</text>
</comment>
<dbReference type="PANTHER" id="PTHR30041:SF4">
    <property type="entry name" value="ARSENATE REDUCTASE"/>
    <property type="match status" value="1"/>
</dbReference>
<dbReference type="InterPro" id="IPR036249">
    <property type="entry name" value="Thioredoxin-like_sf"/>
</dbReference>
<comment type="catalytic activity">
    <reaction evidence="4">
        <text>[glutaredoxin]-dithiol + arsenate + glutathione + H(+) = glutathionyl-S-S-[glutaredoxin] + arsenite + H2O</text>
        <dbReference type="Rhea" id="RHEA:22016"/>
        <dbReference type="Rhea" id="RHEA-COMP:10729"/>
        <dbReference type="Rhea" id="RHEA-COMP:17668"/>
        <dbReference type="ChEBI" id="CHEBI:15377"/>
        <dbReference type="ChEBI" id="CHEBI:15378"/>
        <dbReference type="ChEBI" id="CHEBI:29242"/>
        <dbReference type="ChEBI" id="CHEBI:29950"/>
        <dbReference type="ChEBI" id="CHEBI:48597"/>
        <dbReference type="ChEBI" id="CHEBI:57925"/>
        <dbReference type="ChEBI" id="CHEBI:146199"/>
        <dbReference type="EC" id="1.20.4.1"/>
    </reaction>
</comment>
<dbReference type="Pfam" id="PF03960">
    <property type="entry name" value="ArsC"/>
    <property type="match status" value="1"/>
</dbReference>
<reference evidence="5 6" key="1">
    <citation type="submission" date="2016-06" db="EMBL/GenBank/DDBJ databases">
        <authorList>
            <person name="Kjaerup R.B."/>
            <person name="Dalgaard T.S."/>
            <person name="Juul-Madsen H.R."/>
        </authorList>
    </citation>
    <scope>NUCLEOTIDE SEQUENCE [LARGE SCALE GENOMIC DNA]</scope>
    <source>
        <strain evidence="5">2</strain>
    </source>
</reference>
<evidence type="ECO:0000256" key="2">
    <source>
        <dbReference type="ARBA" id="ARBA00023002"/>
    </source>
</evidence>
<dbReference type="SUPFAM" id="SSF52833">
    <property type="entry name" value="Thioredoxin-like"/>
    <property type="match status" value="1"/>
</dbReference>
<dbReference type="GO" id="GO:0008794">
    <property type="term" value="F:arsenate reductase (glutaredoxin) activity"/>
    <property type="evidence" value="ECO:0007669"/>
    <property type="project" value="UniProtKB-UniRule"/>
</dbReference>
<gene>
    <name evidence="5" type="ORF">PROAA_3000007</name>
</gene>
<dbReference type="InterPro" id="IPR006659">
    <property type="entry name" value="Arsenate_reductase"/>
</dbReference>
<evidence type="ECO:0000256" key="1">
    <source>
        <dbReference type="ARBA" id="ARBA00007198"/>
    </source>
</evidence>
<evidence type="ECO:0000313" key="5">
    <source>
        <dbReference type="EMBL" id="SBT09050.1"/>
    </source>
</evidence>
<accession>A0A1A8XVJ5</accession>
<dbReference type="EC" id="1.20.4.1" evidence="4"/>
<evidence type="ECO:0000256" key="3">
    <source>
        <dbReference type="PROSITE-ProRule" id="PRU01282"/>
    </source>
</evidence>
<dbReference type="PANTHER" id="PTHR30041">
    <property type="entry name" value="ARSENATE REDUCTASE"/>
    <property type="match status" value="1"/>
</dbReference>
<dbReference type="InterPro" id="IPR006660">
    <property type="entry name" value="Arsenate_reductase-like"/>
</dbReference>
<dbReference type="CDD" id="cd03034">
    <property type="entry name" value="ArsC_ArsC"/>
    <property type="match status" value="1"/>
</dbReference>
<keyword evidence="2 4" id="KW-0560">Oxidoreductase</keyword>
<organism evidence="5 6">
    <name type="scientific">Candidatus Propionivibrio aalborgensis</name>
    <dbReference type="NCBI Taxonomy" id="1860101"/>
    <lineage>
        <taxon>Bacteria</taxon>
        <taxon>Pseudomonadati</taxon>
        <taxon>Pseudomonadota</taxon>
        <taxon>Betaproteobacteria</taxon>
        <taxon>Rhodocyclales</taxon>
        <taxon>Rhodocyclaceae</taxon>
        <taxon>Propionivibrio</taxon>
    </lineage>
</organism>
<dbReference type="NCBIfam" id="TIGR00014">
    <property type="entry name" value="arsC"/>
    <property type="match status" value="1"/>
</dbReference>
<dbReference type="PROSITE" id="PS51353">
    <property type="entry name" value="ARSC"/>
    <property type="match status" value="1"/>
</dbReference>
<name>A0A1A8XVJ5_9RHOO</name>
<evidence type="ECO:0000256" key="4">
    <source>
        <dbReference type="RuleBase" id="RU362029"/>
    </source>
</evidence>
<dbReference type="AlphaFoldDB" id="A0A1A8XVJ5"/>
<dbReference type="Proteomes" id="UP000199600">
    <property type="component" value="Unassembled WGS sequence"/>
</dbReference>
<dbReference type="Gene3D" id="3.40.30.10">
    <property type="entry name" value="Glutaredoxin"/>
    <property type="match status" value="1"/>
</dbReference>
<evidence type="ECO:0000313" key="6">
    <source>
        <dbReference type="Proteomes" id="UP000199600"/>
    </source>
</evidence>
<sequence>MTENPIVIYHNARCSKSRSACELIAARGLNARIIDYLAHPPGKEELRSLLNKLGMRPAELVRRGEEVFRMDYAGKTLSDEEWLDALVSHPILIERPIVVHGDKAVIGRPTEKVQELLDDD</sequence>